<comment type="similarity">
    <text evidence="1">In the C-terminal section; belongs to the class-I pyridoxal-phosphate-dependent aminotransferase family.</text>
</comment>
<dbReference type="GO" id="GO:0003700">
    <property type="term" value="F:DNA-binding transcription factor activity"/>
    <property type="evidence" value="ECO:0007669"/>
    <property type="project" value="InterPro"/>
</dbReference>
<keyword evidence="7" id="KW-0808">Transferase</keyword>
<dbReference type="AlphaFoldDB" id="A0A1G5Z767"/>
<sequence>MRMSRRRRQAFPMEALVIDRAIDEPIHRQLYRQIAAMIRDRRLAPGSELPSTRALAEDLNLARNTIVGAYDQLATEGYLASRQGARPVVVDLPVNSTDRGNKPAATALRRPLSRRGESLMQQPFHHGSPGRFAFHPGMPDSQNFPFGVWGRLLARRATFGADMLFGTYHVTGLPALKEAIAGYLISARGVRCSPEQIVVTTGAQAAFDLLARLLLDPGDTVWLEEPGYYAAKATFTVAGANILPLVVDRDGWQMNQPEVSPRLIYVTPACQHPLGITMRMDQRLRLFEIAERNNSWVIEDDFDGEYRFQGRPVPAIQSMDYSDRVIYVGTFAKLLFPALRLGFMVLPAALCEGIPHALSTTGQFAPLVLQAALADFIDEGHMSRHLKRMRRIYAERRKFFYELCETELADHMTLSPAEAGIQVVAALHESCDDRAVVHCADKLGVNASPLSKYYWSSSGNGLVLGYAACNKAESEAGIRRLRQAIEQVRTPP</sequence>
<dbReference type="OrthoDB" id="9808770at2"/>
<keyword evidence="4" id="KW-0238">DNA-binding</keyword>
<dbReference type="SUPFAM" id="SSF53383">
    <property type="entry name" value="PLP-dependent transferases"/>
    <property type="match status" value="1"/>
</dbReference>
<evidence type="ECO:0000259" key="6">
    <source>
        <dbReference type="PROSITE" id="PS50949"/>
    </source>
</evidence>
<dbReference type="EMBL" id="FMXM01000014">
    <property type="protein sequence ID" value="SDA90290.1"/>
    <property type="molecule type" value="Genomic_DNA"/>
</dbReference>
<evidence type="ECO:0000256" key="1">
    <source>
        <dbReference type="ARBA" id="ARBA00005384"/>
    </source>
</evidence>
<feature type="domain" description="HTH gntR-type" evidence="6">
    <location>
        <begin position="24"/>
        <end position="92"/>
    </location>
</feature>
<dbReference type="PANTHER" id="PTHR46577">
    <property type="entry name" value="HTH-TYPE TRANSCRIPTIONAL REGULATORY PROTEIN GABR"/>
    <property type="match status" value="1"/>
</dbReference>
<dbReference type="InterPro" id="IPR036390">
    <property type="entry name" value="WH_DNA-bd_sf"/>
</dbReference>
<dbReference type="InterPro" id="IPR015424">
    <property type="entry name" value="PyrdxlP-dep_Trfase"/>
</dbReference>
<dbReference type="GO" id="GO:0003677">
    <property type="term" value="F:DNA binding"/>
    <property type="evidence" value="ECO:0007669"/>
    <property type="project" value="UniProtKB-KW"/>
</dbReference>
<accession>A0A1G5Z767</accession>
<dbReference type="STRING" id="1165689.SAMN02927914_04324"/>
<dbReference type="CDD" id="cd00609">
    <property type="entry name" value="AAT_like"/>
    <property type="match status" value="1"/>
</dbReference>
<gene>
    <name evidence="7" type="ORF">SAMN02927914_04324</name>
</gene>
<dbReference type="InterPro" id="IPR015421">
    <property type="entry name" value="PyrdxlP-dep_Trfase_major"/>
</dbReference>
<proteinExistence type="inferred from homology"/>
<dbReference type="SMART" id="SM00345">
    <property type="entry name" value="HTH_GNTR"/>
    <property type="match status" value="1"/>
</dbReference>
<keyword evidence="2" id="KW-0663">Pyridoxal phosphate</keyword>
<organism evidence="7 8">
    <name type="scientific">Mesorhizobium qingshengii</name>
    <dbReference type="NCBI Taxonomy" id="1165689"/>
    <lineage>
        <taxon>Bacteria</taxon>
        <taxon>Pseudomonadati</taxon>
        <taxon>Pseudomonadota</taxon>
        <taxon>Alphaproteobacteria</taxon>
        <taxon>Hyphomicrobiales</taxon>
        <taxon>Phyllobacteriaceae</taxon>
        <taxon>Mesorhizobium</taxon>
    </lineage>
</organism>
<dbReference type="InterPro" id="IPR004839">
    <property type="entry name" value="Aminotransferase_I/II_large"/>
</dbReference>
<name>A0A1G5Z767_9HYPH</name>
<dbReference type="CDD" id="cd07377">
    <property type="entry name" value="WHTH_GntR"/>
    <property type="match status" value="1"/>
</dbReference>
<reference evidence="7 8" key="1">
    <citation type="submission" date="2016-10" db="EMBL/GenBank/DDBJ databases">
        <authorList>
            <person name="de Groot N.N."/>
        </authorList>
    </citation>
    <scope>NUCLEOTIDE SEQUENCE [LARGE SCALE GENOMIC DNA]</scope>
    <source>
        <strain evidence="7 8">CGMCC 1.12097</strain>
    </source>
</reference>
<dbReference type="InterPro" id="IPR000524">
    <property type="entry name" value="Tscrpt_reg_HTH_GntR"/>
</dbReference>
<evidence type="ECO:0000313" key="7">
    <source>
        <dbReference type="EMBL" id="SDA90290.1"/>
    </source>
</evidence>
<dbReference type="InterPro" id="IPR036388">
    <property type="entry name" value="WH-like_DNA-bd_sf"/>
</dbReference>
<keyword evidence="7" id="KW-0032">Aminotransferase</keyword>
<dbReference type="GO" id="GO:0030170">
    <property type="term" value="F:pyridoxal phosphate binding"/>
    <property type="evidence" value="ECO:0007669"/>
    <property type="project" value="InterPro"/>
</dbReference>
<dbReference type="Gene3D" id="3.40.640.10">
    <property type="entry name" value="Type I PLP-dependent aspartate aminotransferase-like (Major domain)"/>
    <property type="match status" value="1"/>
</dbReference>
<dbReference type="PROSITE" id="PS50949">
    <property type="entry name" value="HTH_GNTR"/>
    <property type="match status" value="1"/>
</dbReference>
<keyword evidence="3" id="KW-0805">Transcription regulation</keyword>
<evidence type="ECO:0000256" key="4">
    <source>
        <dbReference type="ARBA" id="ARBA00023125"/>
    </source>
</evidence>
<keyword evidence="5" id="KW-0804">Transcription</keyword>
<dbReference type="SUPFAM" id="SSF46785">
    <property type="entry name" value="Winged helix' DNA-binding domain"/>
    <property type="match status" value="1"/>
</dbReference>
<dbReference type="PANTHER" id="PTHR46577:SF1">
    <property type="entry name" value="HTH-TYPE TRANSCRIPTIONAL REGULATORY PROTEIN GABR"/>
    <property type="match status" value="1"/>
</dbReference>
<dbReference type="GO" id="GO:0008483">
    <property type="term" value="F:transaminase activity"/>
    <property type="evidence" value="ECO:0007669"/>
    <property type="project" value="UniProtKB-KW"/>
</dbReference>
<evidence type="ECO:0000313" key="8">
    <source>
        <dbReference type="Proteomes" id="UP000198588"/>
    </source>
</evidence>
<dbReference type="PRINTS" id="PR00035">
    <property type="entry name" value="HTHGNTR"/>
</dbReference>
<protein>
    <submittedName>
        <fullName evidence="7">GntR family transcriptional regulator / MocR family aminotransferase</fullName>
    </submittedName>
</protein>
<evidence type="ECO:0000256" key="2">
    <source>
        <dbReference type="ARBA" id="ARBA00022898"/>
    </source>
</evidence>
<evidence type="ECO:0000256" key="3">
    <source>
        <dbReference type="ARBA" id="ARBA00023015"/>
    </source>
</evidence>
<dbReference type="Pfam" id="PF00392">
    <property type="entry name" value="GntR"/>
    <property type="match status" value="1"/>
</dbReference>
<dbReference type="Proteomes" id="UP000198588">
    <property type="component" value="Unassembled WGS sequence"/>
</dbReference>
<dbReference type="Gene3D" id="1.10.10.10">
    <property type="entry name" value="Winged helix-like DNA-binding domain superfamily/Winged helix DNA-binding domain"/>
    <property type="match status" value="1"/>
</dbReference>
<dbReference type="InterPro" id="IPR051446">
    <property type="entry name" value="HTH_trans_reg/aminotransferase"/>
</dbReference>
<dbReference type="Pfam" id="PF00155">
    <property type="entry name" value="Aminotran_1_2"/>
    <property type="match status" value="1"/>
</dbReference>
<evidence type="ECO:0000256" key="5">
    <source>
        <dbReference type="ARBA" id="ARBA00023163"/>
    </source>
</evidence>